<organism evidence="3 4">
    <name type="scientific">Batillaria attramentaria</name>
    <dbReference type="NCBI Taxonomy" id="370345"/>
    <lineage>
        <taxon>Eukaryota</taxon>
        <taxon>Metazoa</taxon>
        <taxon>Spiralia</taxon>
        <taxon>Lophotrochozoa</taxon>
        <taxon>Mollusca</taxon>
        <taxon>Gastropoda</taxon>
        <taxon>Caenogastropoda</taxon>
        <taxon>Sorbeoconcha</taxon>
        <taxon>Cerithioidea</taxon>
        <taxon>Batillariidae</taxon>
        <taxon>Batillaria</taxon>
    </lineage>
</organism>
<dbReference type="PANTHER" id="PTHR47163:SF2">
    <property type="entry name" value="SI:DKEY-17M8.2"/>
    <property type="match status" value="1"/>
</dbReference>
<sequence>MSSLGFGACGEGIKLLLFPVDTRDANTLIPILQHHVAPGATIYTDGYRAYGNLNELGYRHFNVIHRAGFVKIYENKETAEQVTVHTHQIEGAWAIAKMKLKSMRGTRASQFESHLAEIVYRNWISVHKTSLNAQFFRHLTDVYPLVRKPVLQAPVPFFGSWAAECSTRQELDDIVVSHTEPEAPLSSDSAGRHVVAEQSTDSNPPKPGERRETEGFEDWRFELSLPAESQSPKPSCSKAGRSKTAVKAKKLLCALKGLGFASQSCVPRKKRTFVQDFDSDSDSDFTSPPPWRWKQN</sequence>
<dbReference type="PANTHER" id="PTHR47163">
    <property type="entry name" value="DDE_TNP_IS1595 DOMAIN-CONTAINING PROTEIN"/>
    <property type="match status" value="1"/>
</dbReference>
<feature type="domain" description="ISXO2-like transposase" evidence="2">
    <location>
        <begin position="4"/>
        <end position="123"/>
    </location>
</feature>
<reference evidence="3 4" key="1">
    <citation type="journal article" date="2023" name="Sci. Data">
        <title>Genome assembly of the Korean intertidal mud-creeper Batillaria attramentaria.</title>
        <authorList>
            <person name="Patra A.K."/>
            <person name="Ho P.T."/>
            <person name="Jun S."/>
            <person name="Lee S.J."/>
            <person name="Kim Y."/>
            <person name="Won Y.J."/>
        </authorList>
    </citation>
    <scope>NUCLEOTIDE SEQUENCE [LARGE SCALE GENOMIC DNA]</scope>
    <source>
        <strain evidence="3">Wonlab-2016</strain>
    </source>
</reference>
<dbReference type="InterPro" id="IPR053164">
    <property type="entry name" value="IS1016-like_transposase"/>
</dbReference>
<dbReference type="AlphaFoldDB" id="A0ABD0J180"/>
<feature type="region of interest" description="Disordered" evidence="1">
    <location>
        <begin position="272"/>
        <end position="296"/>
    </location>
</feature>
<gene>
    <name evidence="3" type="ORF">BaRGS_00040308</name>
</gene>
<keyword evidence="4" id="KW-1185">Reference proteome</keyword>
<evidence type="ECO:0000259" key="2">
    <source>
        <dbReference type="SMART" id="SM01126"/>
    </source>
</evidence>
<dbReference type="InterPro" id="IPR024445">
    <property type="entry name" value="Tnp_ISXO2-like"/>
</dbReference>
<feature type="region of interest" description="Disordered" evidence="1">
    <location>
        <begin position="180"/>
        <end position="214"/>
    </location>
</feature>
<evidence type="ECO:0000313" key="3">
    <source>
        <dbReference type="EMBL" id="KAK7445793.1"/>
    </source>
</evidence>
<accession>A0ABD0J180</accession>
<dbReference type="Proteomes" id="UP001519460">
    <property type="component" value="Unassembled WGS sequence"/>
</dbReference>
<name>A0ABD0J180_9CAEN</name>
<comment type="caution">
    <text evidence="3">The sequence shown here is derived from an EMBL/GenBank/DDBJ whole genome shotgun (WGS) entry which is preliminary data.</text>
</comment>
<protein>
    <recommendedName>
        <fullName evidence="2">ISXO2-like transposase domain-containing protein</fullName>
    </recommendedName>
</protein>
<evidence type="ECO:0000256" key="1">
    <source>
        <dbReference type="SAM" id="MobiDB-lite"/>
    </source>
</evidence>
<feature type="compositionally biased region" description="Pro residues" evidence="1">
    <location>
        <begin position="287"/>
        <end position="296"/>
    </location>
</feature>
<dbReference type="Pfam" id="PF12762">
    <property type="entry name" value="DDE_Tnp_IS1595"/>
    <property type="match status" value="1"/>
</dbReference>
<evidence type="ECO:0000313" key="4">
    <source>
        <dbReference type="Proteomes" id="UP001519460"/>
    </source>
</evidence>
<proteinExistence type="predicted"/>
<dbReference type="EMBL" id="JACVVK020000789">
    <property type="protein sequence ID" value="KAK7445793.1"/>
    <property type="molecule type" value="Genomic_DNA"/>
</dbReference>
<dbReference type="SMART" id="SM01126">
    <property type="entry name" value="DDE_Tnp_IS1595"/>
    <property type="match status" value="1"/>
</dbReference>